<dbReference type="PANTHER" id="PTHR47364:SF19">
    <property type="entry name" value="CYSTEINE PROTEINASE INHIBITOR 1-LIKE"/>
    <property type="match status" value="1"/>
</dbReference>
<proteinExistence type="predicted"/>
<evidence type="ECO:0000256" key="1">
    <source>
        <dbReference type="ARBA" id="ARBA00022690"/>
    </source>
</evidence>
<feature type="signal peptide" evidence="3">
    <location>
        <begin position="1"/>
        <end position="26"/>
    </location>
</feature>
<dbReference type="AlphaFoldDB" id="A0A2G2XMZ6"/>
<dbReference type="SUPFAM" id="SSF54403">
    <property type="entry name" value="Cystatin/monellin"/>
    <property type="match status" value="1"/>
</dbReference>
<organism evidence="5 6">
    <name type="scientific">Capsicum baccatum</name>
    <name type="common">Peruvian pepper</name>
    <dbReference type="NCBI Taxonomy" id="33114"/>
    <lineage>
        <taxon>Eukaryota</taxon>
        <taxon>Viridiplantae</taxon>
        <taxon>Streptophyta</taxon>
        <taxon>Embryophyta</taxon>
        <taxon>Tracheophyta</taxon>
        <taxon>Spermatophyta</taxon>
        <taxon>Magnoliopsida</taxon>
        <taxon>eudicotyledons</taxon>
        <taxon>Gunneridae</taxon>
        <taxon>Pentapetalae</taxon>
        <taxon>asterids</taxon>
        <taxon>lamiids</taxon>
        <taxon>Solanales</taxon>
        <taxon>Solanaceae</taxon>
        <taxon>Solanoideae</taxon>
        <taxon>Capsiceae</taxon>
        <taxon>Capsicum</taxon>
    </lineage>
</organism>
<evidence type="ECO:0000256" key="2">
    <source>
        <dbReference type="ARBA" id="ARBA00022704"/>
    </source>
</evidence>
<evidence type="ECO:0000313" key="6">
    <source>
        <dbReference type="Proteomes" id="UP000224567"/>
    </source>
</evidence>
<dbReference type="Pfam" id="PF16845">
    <property type="entry name" value="SQAPI"/>
    <property type="match status" value="1"/>
</dbReference>
<dbReference type="Proteomes" id="UP000224567">
    <property type="component" value="Unassembled WGS sequence"/>
</dbReference>
<reference evidence="6" key="2">
    <citation type="journal article" date="2017" name="J. Anim. Genet.">
        <title>Multiple reference genome sequences of hot pepper reveal the massive evolution of plant disease resistance genes by retroduplication.</title>
        <authorList>
            <person name="Kim S."/>
            <person name="Park J."/>
            <person name="Yeom S.-I."/>
            <person name="Kim Y.-M."/>
            <person name="Seo E."/>
            <person name="Kim K.-T."/>
            <person name="Kim M.-S."/>
            <person name="Lee J.M."/>
            <person name="Cheong K."/>
            <person name="Shin H.-S."/>
            <person name="Kim S.-B."/>
            <person name="Han K."/>
            <person name="Lee J."/>
            <person name="Park M."/>
            <person name="Lee H.-A."/>
            <person name="Lee H.-Y."/>
            <person name="Lee Y."/>
            <person name="Oh S."/>
            <person name="Lee J.H."/>
            <person name="Choi E."/>
            <person name="Choi E."/>
            <person name="Lee S.E."/>
            <person name="Jeon J."/>
            <person name="Kim H."/>
            <person name="Choi G."/>
            <person name="Song H."/>
            <person name="Lee J."/>
            <person name="Lee S.-C."/>
            <person name="Kwon J.-K."/>
            <person name="Lee H.-Y."/>
            <person name="Koo N."/>
            <person name="Hong Y."/>
            <person name="Kim R.W."/>
            <person name="Kang W.-H."/>
            <person name="Huh J.H."/>
            <person name="Kang B.-C."/>
            <person name="Yang T.-J."/>
            <person name="Lee Y.-H."/>
            <person name="Bennetzen J.L."/>
            <person name="Choi D."/>
        </authorList>
    </citation>
    <scope>NUCLEOTIDE SEQUENCE [LARGE SCALE GENOMIC DNA]</scope>
    <source>
        <strain evidence="6">cv. PBC81</strain>
    </source>
</reference>
<accession>A0A2G2XMZ6</accession>
<dbReference type="SMART" id="SM00043">
    <property type="entry name" value="CY"/>
    <property type="match status" value="1"/>
</dbReference>
<comment type="caution">
    <text evidence="5">The sequence shown here is derived from an EMBL/GenBank/DDBJ whole genome shotgun (WGS) entry which is preliminary data.</text>
</comment>
<dbReference type="STRING" id="33114.A0A2G2XMZ6"/>
<dbReference type="InterPro" id="IPR000010">
    <property type="entry name" value="Cystatin_dom"/>
</dbReference>
<keyword evidence="2" id="KW-0789">Thiol protease inhibitor</keyword>
<dbReference type="GO" id="GO:0004869">
    <property type="term" value="F:cysteine-type endopeptidase inhibitor activity"/>
    <property type="evidence" value="ECO:0007669"/>
    <property type="project" value="UniProtKB-KW"/>
</dbReference>
<feature type="domain" description="Cystatin" evidence="4">
    <location>
        <begin position="31"/>
        <end position="121"/>
    </location>
</feature>
<sequence>MAIKFNHIRWTLLMVVATVLLHVSEERRDWEEGSDWKPITNITEEVTEIGKFAVEEHNKEAKTKLEFKEVMKGESKVDKGINYYCLVISAKDGDLPHKYLVKVWVNPEEKSKNLTSFGECKIENGMGANCNFT</sequence>
<dbReference type="CDD" id="cd00042">
    <property type="entry name" value="CY"/>
    <property type="match status" value="1"/>
</dbReference>
<keyword evidence="6" id="KW-1185">Reference proteome</keyword>
<name>A0A2G2XMZ6_CAPBA</name>
<evidence type="ECO:0000313" key="5">
    <source>
        <dbReference type="EMBL" id="PHT58865.1"/>
    </source>
</evidence>
<dbReference type="EMBL" id="MLFT02000001">
    <property type="protein sequence ID" value="PHT58865.1"/>
    <property type="molecule type" value="Genomic_DNA"/>
</dbReference>
<dbReference type="OrthoDB" id="2016588at2759"/>
<keyword evidence="1" id="KW-0646">Protease inhibitor</keyword>
<gene>
    <name evidence="5" type="ORF">CQW23_01228</name>
</gene>
<protein>
    <recommendedName>
        <fullName evidence="4">Cystatin domain-containing protein</fullName>
    </recommendedName>
</protein>
<dbReference type="InterPro" id="IPR046350">
    <property type="entry name" value="Cystatin_sf"/>
</dbReference>
<dbReference type="PANTHER" id="PTHR47364">
    <property type="entry name" value="CYSTEINE PROTEINASE INHIBITOR 5"/>
    <property type="match status" value="1"/>
</dbReference>
<keyword evidence="3" id="KW-0732">Signal</keyword>
<evidence type="ECO:0000259" key="4">
    <source>
        <dbReference type="SMART" id="SM00043"/>
    </source>
</evidence>
<evidence type="ECO:0000256" key="3">
    <source>
        <dbReference type="SAM" id="SignalP"/>
    </source>
</evidence>
<feature type="chain" id="PRO_5018698052" description="Cystatin domain-containing protein" evidence="3">
    <location>
        <begin position="27"/>
        <end position="133"/>
    </location>
</feature>
<dbReference type="Gene3D" id="3.10.450.10">
    <property type="match status" value="1"/>
</dbReference>
<reference evidence="5 6" key="1">
    <citation type="journal article" date="2017" name="Genome Biol.">
        <title>New reference genome sequences of hot pepper reveal the massive evolution of plant disease-resistance genes by retroduplication.</title>
        <authorList>
            <person name="Kim S."/>
            <person name="Park J."/>
            <person name="Yeom S.I."/>
            <person name="Kim Y.M."/>
            <person name="Seo E."/>
            <person name="Kim K.T."/>
            <person name="Kim M.S."/>
            <person name="Lee J.M."/>
            <person name="Cheong K."/>
            <person name="Shin H.S."/>
            <person name="Kim S.B."/>
            <person name="Han K."/>
            <person name="Lee J."/>
            <person name="Park M."/>
            <person name="Lee H.A."/>
            <person name="Lee H.Y."/>
            <person name="Lee Y."/>
            <person name="Oh S."/>
            <person name="Lee J.H."/>
            <person name="Choi E."/>
            <person name="Choi E."/>
            <person name="Lee S.E."/>
            <person name="Jeon J."/>
            <person name="Kim H."/>
            <person name="Choi G."/>
            <person name="Song H."/>
            <person name="Lee J."/>
            <person name="Lee S.C."/>
            <person name="Kwon J.K."/>
            <person name="Lee H.Y."/>
            <person name="Koo N."/>
            <person name="Hong Y."/>
            <person name="Kim R.W."/>
            <person name="Kang W.H."/>
            <person name="Huh J.H."/>
            <person name="Kang B.C."/>
            <person name="Yang T.J."/>
            <person name="Lee Y.H."/>
            <person name="Bennetzen J.L."/>
            <person name="Choi D."/>
        </authorList>
    </citation>
    <scope>NUCLEOTIDE SEQUENCE [LARGE SCALE GENOMIC DNA]</scope>
    <source>
        <strain evidence="6">cv. PBC81</strain>
    </source>
</reference>